<dbReference type="NCBIfam" id="TIGR01575">
    <property type="entry name" value="rimI"/>
    <property type="match status" value="1"/>
</dbReference>
<comment type="function">
    <text evidence="3">Acetylates the N-terminal alanine of ribosomal protein bS18.</text>
</comment>
<keyword evidence="2" id="KW-0012">Acyltransferase</keyword>
<dbReference type="InterPro" id="IPR016181">
    <property type="entry name" value="Acyl_CoA_acyltransferase"/>
</dbReference>
<dbReference type="KEGG" id="ksc:CD178_00982"/>
<evidence type="ECO:0000256" key="1">
    <source>
        <dbReference type="ARBA" id="ARBA00022679"/>
    </source>
</evidence>
<keyword evidence="3" id="KW-0963">Cytoplasm</keyword>
<dbReference type="InterPro" id="IPR006464">
    <property type="entry name" value="AcTrfase_RimI/Ard1"/>
</dbReference>
<dbReference type="PANTHER" id="PTHR43877">
    <property type="entry name" value="AMINOALKYLPHOSPHONATE N-ACETYLTRANSFERASE-RELATED-RELATED"/>
    <property type="match status" value="1"/>
</dbReference>
<dbReference type="RefSeq" id="WP_118962615.1">
    <property type="nucleotide sequence ID" value="NZ_CP023036.1"/>
</dbReference>
<dbReference type="Proteomes" id="UP000264120">
    <property type="component" value="Chromosome"/>
</dbReference>
<dbReference type="OrthoDB" id="9804026at2"/>
<dbReference type="EMBL" id="CP023036">
    <property type="protein sequence ID" value="AXY21779.1"/>
    <property type="molecule type" value="Genomic_DNA"/>
</dbReference>
<evidence type="ECO:0000256" key="3">
    <source>
        <dbReference type="RuleBase" id="RU363094"/>
    </source>
</evidence>
<evidence type="ECO:0000256" key="2">
    <source>
        <dbReference type="ARBA" id="ARBA00023315"/>
    </source>
</evidence>
<dbReference type="InterPro" id="IPR050832">
    <property type="entry name" value="Bact_Acetyltransf"/>
</dbReference>
<dbReference type="Pfam" id="PF00583">
    <property type="entry name" value="Acetyltransf_1"/>
    <property type="match status" value="1"/>
</dbReference>
<keyword evidence="1 5" id="KW-0808">Transferase</keyword>
<reference evidence="5 6" key="1">
    <citation type="submission" date="2017-08" db="EMBL/GenBank/DDBJ databases">
        <title>Complete genome sequence of Gluconacetobacter saccharivorans CV1 isolated from Fermented Vinegar.</title>
        <authorList>
            <person name="Kim S.-Y."/>
        </authorList>
    </citation>
    <scope>NUCLEOTIDE SEQUENCE [LARGE SCALE GENOMIC DNA]</scope>
    <source>
        <strain evidence="5 6">CV1</strain>
    </source>
</reference>
<dbReference type="CDD" id="cd04301">
    <property type="entry name" value="NAT_SF"/>
    <property type="match status" value="1"/>
</dbReference>
<comment type="similarity">
    <text evidence="3">Belongs to the acetyltransferase family. RimI subfamily.</text>
</comment>
<evidence type="ECO:0000313" key="5">
    <source>
        <dbReference type="EMBL" id="AXY21779.1"/>
    </source>
</evidence>
<comment type="catalytic activity">
    <reaction evidence="3">
        <text>N-terminal L-alanyl-[ribosomal protein bS18] + acetyl-CoA = N-terminal N(alpha)-acetyl-L-alanyl-[ribosomal protein bS18] + CoA + H(+)</text>
        <dbReference type="Rhea" id="RHEA:43756"/>
        <dbReference type="Rhea" id="RHEA-COMP:10676"/>
        <dbReference type="Rhea" id="RHEA-COMP:10677"/>
        <dbReference type="ChEBI" id="CHEBI:15378"/>
        <dbReference type="ChEBI" id="CHEBI:57287"/>
        <dbReference type="ChEBI" id="CHEBI:57288"/>
        <dbReference type="ChEBI" id="CHEBI:64718"/>
        <dbReference type="ChEBI" id="CHEBI:83683"/>
        <dbReference type="EC" id="2.3.1.266"/>
    </reaction>
</comment>
<comment type="subcellular location">
    <subcellularLocation>
        <location evidence="3">Cytoplasm</location>
    </subcellularLocation>
</comment>
<dbReference type="PROSITE" id="PS51186">
    <property type="entry name" value="GNAT"/>
    <property type="match status" value="1"/>
</dbReference>
<keyword evidence="6" id="KW-1185">Reference proteome</keyword>
<sequence length="152" mass="16171">MTQAGTDVPPAHVGLAAMLARIHALSFPPAHRWDAAAMTTLLGMAGVSVLVADAAEGQDSAGFIMARTLFDEAEILTFAVVPAARRQGLGRDLLERCVRQVAGTGATTLFLEVADDNRPAMTLYHAAGFTQVGLRRNYYPDGADACVMQRKL</sequence>
<dbReference type="AlphaFoldDB" id="A0A347WA86"/>
<organism evidence="5 6">
    <name type="scientific">Komagataeibacter saccharivorans</name>
    <dbReference type="NCBI Taxonomy" id="265959"/>
    <lineage>
        <taxon>Bacteria</taxon>
        <taxon>Pseudomonadati</taxon>
        <taxon>Pseudomonadota</taxon>
        <taxon>Alphaproteobacteria</taxon>
        <taxon>Acetobacterales</taxon>
        <taxon>Acetobacteraceae</taxon>
        <taxon>Komagataeibacter</taxon>
    </lineage>
</organism>
<accession>A0A347WA86</accession>
<proteinExistence type="inferred from homology"/>
<dbReference type="GO" id="GO:0005737">
    <property type="term" value="C:cytoplasm"/>
    <property type="evidence" value="ECO:0007669"/>
    <property type="project" value="UniProtKB-SubCell"/>
</dbReference>
<name>A0A347WA86_9PROT</name>
<gene>
    <name evidence="5" type="ORF">CD178_00982</name>
</gene>
<feature type="domain" description="N-acetyltransferase" evidence="4">
    <location>
        <begin position="6"/>
        <end position="152"/>
    </location>
</feature>
<dbReference type="Gene3D" id="3.40.630.30">
    <property type="match status" value="1"/>
</dbReference>
<dbReference type="SUPFAM" id="SSF55729">
    <property type="entry name" value="Acyl-CoA N-acyltransferases (Nat)"/>
    <property type="match status" value="1"/>
</dbReference>
<protein>
    <recommendedName>
        <fullName evidence="3">[Ribosomal protein bS18]-alanine N-acetyltransferase</fullName>
        <ecNumber evidence="3">2.3.1.266</ecNumber>
    </recommendedName>
</protein>
<evidence type="ECO:0000259" key="4">
    <source>
        <dbReference type="PROSITE" id="PS51186"/>
    </source>
</evidence>
<evidence type="ECO:0000313" key="6">
    <source>
        <dbReference type="Proteomes" id="UP000264120"/>
    </source>
</evidence>
<dbReference type="InterPro" id="IPR000182">
    <property type="entry name" value="GNAT_dom"/>
</dbReference>
<dbReference type="GO" id="GO:0008999">
    <property type="term" value="F:protein-N-terminal-alanine acetyltransferase activity"/>
    <property type="evidence" value="ECO:0007669"/>
    <property type="project" value="UniProtKB-EC"/>
</dbReference>
<dbReference type="EC" id="2.3.1.266" evidence="3"/>